<comment type="caution">
    <text evidence="2">The sequence shown here is derived from an EMBL/GenBank/DDBJ whole genome shotgun (WGS) entry which is preliminary data.</text>
</comment>
<evidence type="ECO:0000313" key="3">
    <source>
        <dbReference type="Proteomes" id="UP001444661"/>
    </source>
</evidence>
<dbReference type="PANTHER" id="PTHR31642:SF310">
    <property type="entry name" value="FATTY ALCOHOL:CAFFEOYL-COA ACYLTRANSFERASE"/>
    <property type="match status" value="1"/>
</dbReference>
<dbReference type="Pfam" id="PF02458">
    <property type="entry name" value="Transferase"/>
    <property type="match status" value="1"/>
</dbReference>
<dbReference type="PANTHER" id="PTHR31642">
    <property type="entry name" value="TRICHOTHECENE 3-O-ACETYLTRANSFERASE"/>
    <property type="match status" value="1"/>
</dbReference>
<dbReference type="EMBL" id="JAQQWK010000002">
    <property type="protein sequence ID" value="KAK8051667.1"/>
    <property type="molecule type" value="Genomic_DNA"/>
</dbReference>
<keyword evidence="3" id="KW-1185">Reference proteome</keyword>
<evidence type="ECO:0000256" key="1">
    <source>
        <dbReference type="ARBA" id="ARBA00022679"/>
    </source>
</evidence>
<dbReference type="InterPro" id="IPR050317">
    <property type="entry name" value="Plant_Fungal_Acyltransferase"/>
</dbReference>
<dbReference type="InterPro" id="IPR023213">
    <property type="entry name" value="CAT-like_dom_sf"/>
</dbReference>
<name>A0ABR1TYV0_9PEZI</name>
<gene>
    <name evidence="2" type="ORF">PG993_003052</name>
</gene>
<organism evidence="2 3">
    <name type="scientific">Apiospora rasikravindrae</name>
    <dbReference type="NCBI Taxonomy" id="990691"/>
    <lineage>
        <taxon>Eukaryota</taxon>
        <taxon>Fungi</taxon>
        <taxon>Dikarya</taxon>
        <taxon>Ascomycota</taxon>
        <taxon>Pezizomycotina</taxon>
        <taxon>Sordariomycetes</taxon>
        <taxon>Xylariomycetidae</taxon>
        <taxon>Amphisphaeriales</taxon>
        <taxon>Apiosporaceae</taxon>
        <taxon>Apiospora</taxon>
    </lineage>
</organism>
<evidence type="ECO:0000313" key="2">
    <source>
        <dbReference type="EMBL" id="KAK8051667.1"/>
    </source>
</evidence>
<keyword evidence="1" id="KW-0808">Transferase</keyword>
<sequence>MAEAPTHGDLPLSSSSPLSPLDWLMPRTYIRQMLCFSASPSTSSSPAASRNIPGESEVAQTLRDGLAATAAEVPCLLSRVVGLTYPHGAVGLSRPYQSIEDMFDVRDVSQDYSFTELKEKGFPPDVLGRGGFTPETSQSDEEPVFRARLSLVEGGFVLGIAVHHSTTDITGFGVLLKTWAADCRRLRDRSENWSDLHLIDAAMLDRAAVRDLGSGVAGSDIPSTIPTVLFFRDGEPVPKPAAVAPPSGFATAVFYFSPASLGLLKALATDRLLSVAADVPWVSTSDVLTALLWSAVVAAEAPPLPLLDGDDKTTSISTISIPVNFRGRCDPPLSPEYLGAAFARAAASAPVRELVSMAALSSAADGDGPQRHRADTTADTLLAKAAATIRRAIRDQVDGQSIRAAVAYTAAQPDITRVKRRPADGISMVSWADQGLCALDWGPHVGRCETVRLGKMPGRRYPIVLPRLADGGLEVILSLEAAAMERFRGGALVRRFGELRCLA</sequence>
<dbReference type="Proteomes" id="UP001444661">
    <property type="component" value="Unassembled WGS sequence"/>
</dbReference>
<reference evidence="2 3" key="1">
    <citation type="submission" date="2023-01" db="EMBL/GenBank/DDBJ databases">
        <title>Analysis of 21 Apiospora genomes using comparative genomics revels a genus with tremendous synthesis potential of carbohydrate active enzymes and secondary metabolites.</title>
        <authorList>
            <person name="Sorensen T."/>
        </authorList>
    </citation>
    <scope>NUCLEOTIDE SEQUENCE [LARGE SCALE GENOMIC DNA]</scope>
    <source>
        <strain evidence="2 3">CBS 33761</strain>
    </source>
</reference>
<proteinExistence type="predicted"/>
<protein>
    <submittedName>
        <fullName evidence="2">Uncharacterized protein</fullName>
    </submittedName>
</protein>
<accession>A0ABR1TYV0</accession>
<dbReference type="Gene3D" id="3.30.559.10">
    <property type="entry name" value="Chloramphenicol acetyltransferase-like domain"/>
    <property type="match status" value="2"/>
</dbReference>